<keyword evidence="4 5" id="KW-0949">S-adenosyl-L-methionine</keyword>
<evidence type="ECO:0000313" key="7">
    <source>
        <dbReference type="Proteomes" id="UP000288096"/>
    </source>
</evidence>
<comment type="similarity">
    <text evidence="5">Belongs to the class I-like SAM-binding methyltransferase superfamily. MenG/UbiE family.</text>
</comment>
<dbReference type="PROSITE" id="PS01183">
    <property type="entry name" value="UBIE_1"/>
    <property type="match status" value="1"/>
</dbReference>
<reference evidence="7" key="1">
    <citation type="submission" date="2017-11" db="EMBL/GenBank/DDBJ databases">
        <authorList>
            <person name="Watanabe M."/>
            <person name="Kojima H."/>
        </authorList>
    </citation>
    <scope>NUCLEOTIDE SEQUENCE [LARGE SCALE GENOMIC DNA]</scope>
    <source>
        <strain evidence="7">Tokyo 01</strain>
    </source>
</reference>
<comment type="caution">
    <text evidence="5">Lacks conserved residue(s) required for the propagation of feature annotation.</text>
</comment>
<comment type="catalytic activity">
    <reaction evidence="5">
        <text>a 2-demethylmenaquinol + S-adenosyl-L-methionine = a menaquinol + S-adenosyl-L-homocysteine + H(+)</text>
        <dbReference type="Rhea" id="RHEA:42640"/>
        <dbReference type="Rhea" id="RHEA-COMP:9539"/>
        <dbReference type="Rhea" id="RHEA-COMP:9563"/>
        <dbReference type="ChEBI" id="CHEBI:15378"/>
        <dbReference type="ChEBI" id="CHEBI:18151"/>
        <dbReference type="ChEBI" id="CHEBI:55437"/>
        <dbReference type="ChEBI" id="CHEBI:57856"/>
        <dbReference type="ChEBI" id="CHEBI:59789"/>
        <dbReference type="EC" id="2.1.1.163"/>
    </reaction>
</comment>
<dbReference type="GO" id="GO:0009234">
    <property type="term" value="P:menaquinone biosynthetic process"/>
    <property type="evidence" value="ECO:0007669"/>
    <property type="project" value="UniProtKB-UniRule"/>
</dbReference>
<dbReference type="GO" id="GO:0032259">
    <property type="term" value="P:methylation"/>
    <property type="evidence" value="ECO:0007669"/>
    <property type="project" value="UniProtKB-KW"/>
</dbReference>
<dbReference type="InterPro" id="IPR029063">
    <property type="entry name" value="SAM-dependent_MTases_sf"/>
</dbReference>
<dbReference type="PANTHER" id="PTHR43591">
    <property type="entry name" value="METHYLTRANSFERASE"/>
    <property type="match status" value="1"/>
</dbReference>
<dbReference type="CDD" id="cd02440">
    <property type="entry name" value="AdoMet_MTases"/>
    <property type="match status" value="1"/>
</dbReference>
<evidence type="ECO:0000256" key="3">
    <source>
        <dbReference type="ARBA" id="ARBA00022679"/>
    </source>
</evidence>
<dbReference type="PROSITE" id="PS01184">
    <property type="entry name" value="UBIE_2"/>
    <property type="match status" value="1"/>
</dbReference>
<dbReference type="GO" id="GO:0043770">
    <property type="term" value="F:demethylmenaquinone methyltransferase activity"/>
    <property type="evidence" value="ECO:0007669"/>
    <property type="project" value="UniProtKB-UniRule"/>
</dbReference>
<organism evidence="6 7">
    <name type="scientific">Desulfonema ishimotonii</name>
    <dbReference type="NCBI Taxonomy" id="45657"/>
    <lineage>
        <taxon>Bacteria</taxon>
        <taxon>Pseudomonadati</taxon>
        <taxon>Thermodesulfobacteriota</taxon>
        <taxon>Desulfobacteria</taxon>
        <taxon>Desulfobacterales</taxon>
        <taxon>Desulfococcaceae</taxon>
        <taxon>Desulfonema</taxon>
    </lineage>
</organism>
<dbReference type="InterPro" id="IPR004033">
    <property type="entry name" value="UbiE/COQ5_MeTrFase"/>
</dbReference>
<comment type="caution">
    <text evidence="6">The sequence shown here is derived from an EMBL/GenBank/DDBJ whole genome shotgun (WGS) entry which is preliminary data.</text>
</comment>
<evidence type="ECO:0000256" key="1">
    <source>
        <dbReference type="ARBA" id="ARBA00022428"/>
    </source>
</evidence>
<evidence type="ECO:0000256" key="2">
    <source>
        <dbReference type="ARBA" id="ARBA00022603"/>
    </source>
</evidence>
<reference evidence="7" key="2">
    <citation type="submission" date="2019-01" db="EMBL/GenBank/DDBJ databases">
        <title>Genome sequence of Desulfonema ishimotonii strain Tokyo 01.</title>
        <authorList>
            <person name="Fukui M."/>
        </authorList>
    </citation>
    <scope>NUCLEOTIDE SEQUENCE [LARGE SCALE GENOMIC DNA]</scope>
    <source>
        <strain evidence="7">Tokyo 01</strain>
    </source>
</reference>
<protein>
    <recommendedName>
        <fullName evidence="5">Demethylmenaquinone methyltransferase</fullName>
        <ecNumber evidence="5">2.1.1.163</ecNumber>
    </recommendedName>
</protein>
<dbReference type="AlphaFoldDB" id="A0A401FS16"/>
<dbReference type="Proteomes" id="UP000288096">
    <property type="component" value="Unassembled WGS sequence"/>
</dbReference>
<dbReference type="UniPathway" id="UPA00079">
    <property type="reaction ID" value="UER00169"/>
</dbReference>
<dbReference type="OrthoDB" id="9808140at2"/>
<dbReference type="Gene3D" id="3.40.50.150">
    <property type="entry name" value="Vaccinia Virus protein VP39"/>
    <property type="match status" value="1"/>
</dbReference>
<name>A0A401FS16_9BACT</name>
<sequence length="269" mass="31016">MQIRNSIWFDRKTREKQLDDYVIQNRKANFGTEALEEDQKAGRVRRHFDSVASRYDMMNTLLSFGVHYLWKRTGIRMLELRPGEKVLDVCGGTGDLSVSSRKIVGDSGQVALYDINWEMMKAGRLKPGNSGWRKKIAYIQGDAEQIAFPDNTFDVVMVGFAVRNITHMKQAFSEMHRVLKPGGRFLCLEFSKPVWPWFRWLYDFYSFSIMPLLGDLMMGERKAYTCLPETIRLFLTPDELTAVFRGVGFSSVVYRRLTNGIAVAHLCVK</sequence>
<feature type="binding site" evidence="5">
    <location>
        <position position="93"/>
    </location>
    <ligand>
        <name>S-adenosyl-L-methionine</name>
        <dbReference type="ChEBI" id="CHEBI:59789"/>
    </ligand>
</feature>
<dbReference type="HAMAP" id="MF_01813">
    <property type="entry name" value="MenG_UbiE_methyltr"/>
    <property type="match status" value="1"/>
</dbReference>
<evidence type="ECO:0000256" key="5">
    <source>
        <dbReference type="HAMAP-Rule" id="MF_01813"/>
    </source>
</evidence>
<dbReference type="PANTHER" id="PTHR43591:SF24">
    <property type="entry name" value="2-METHOXY-6-POLYPRENYL-1,4-BENZOQUINOL METHYLASE, MITOCHONDRIAL"/>
    <property type="match status" value="1"/>
</dbReference>
<keyword evidence="2 5" id="KW-0489">Methyltransferase</keyword>
<dbReference type="EC" id="2.1.1.163" evidence="5"/>
<accession>A0A401FS16</accession>
<dbReference type="EMBL" id="BEXT01000001">
    <property type="protein sequence ID" value="GBC59743.1"/>
    <property type="molecule type" value="Genomic_DNA"/>
</dbReference>
<feature type="binding site" evidence="5">
    <location>
        <position position="114"/>
    </location>
    <ligand>
        <name>S-adenosyl-L-methionine</name>
        <dbReference type="ChEBI" id="CHEBI:59789"/>
    </ligand>
</feature>
<evidence type="ECO:0000313" key="6">
    <source>
        <dbReference type="EMBL" id="GBC59743.1"/>
    </source>
</evidence>
<keyword evidence="7" id="KW-1185">Reference proteome</keyword>
<dbReference type="PROSITE" id="PS51608">
    <property type="entry name" value="SAM_MT_UBIE"/>
    <property type="match status" value="1"/>
</dbReference>
<keyword evidence="3 5" id="KW-0808">Transferase</keyword>
<dbReference type="GO" id="GO:0008425">
    <property type="term" value="F:2-methoxy-6-polyprenyl-1,4-benzoquinol methyltransferase activity"/>
    <property type="evidence" value="ECO:0007669"/>
    <property type="project" value="TreeGrafter"/>
</dbReference>
<dbReference type="InterPro" id="IPR023576">
    <property type="entry name" value="UbiE/COQ5_MeTrFase_CS"/>
</dbReference>
<dbReference type="NCBIfam" id="TIGR01934">
    <property type="entry name" value="MenG_MenH_UbiE"/>
    <property type="match status" value="1"/>
</dbReference>
<proteinExistence type="inferred from homology"/>
<gene>
    <name evidence="5" type="primary">menG</name>
    <name evidence="6" type="ORF">DENIS_0684</name>
</gene>
<comment type="function">
    <text evidence="5">Methyltransferase required for the conversion of demethylmenaquinol (DMKH2) to menaquinol (MKH2).</text>
</comment>
<feature type="binding site" evidence="5">
    <location>
        <begin position="142"/>
        <end position="143"/>
    </location>
    <ligand>
        <name>S-adenosyl-L-methionine</name>
        <dbReference type="ChEBI" id="CHEBI:59789"/>
    </ligand>
</feature>
<dbReference type="RefSeq" id="WP_124327231.1">
    <property type="nucleotide sequence ID" value="NZ_BEXT01000001.1"/>
</dbReference>
<dbReference type="UniPathway" id="UPA00232"/>
<dbReference type="Pfam" id="PF01209">
    <property type="entry name" value="Ubie_methyltran"/>
    <property type="match status" value="1"/>
</dbReference>
<comment type="pathway">
    <text evidence="5">Quinol/quinone metabolism; menaquinone biosynthesis; menaquinol from 1,4-dihydroxy-2-naphthoate: step 2/2.</text>
</comment>
<evidence type="ECO:0000256" key="4">
    <source>
        <dbReference type="ARBA" id="ARBA00022691"/>
    </source>
</evidence>
<keyword evidence="1 5" id="KW-0474">Menaquinone biosynthesis</keyword>
<dbReference type="SUPFAM" id="SSF53335">
    <property type="entry name" value="S-adenosyl-L-methionine-dependent methyltransferases"/>
    <property type="match status" value="1"/>
</dbReference>